<keyword evidence="6" id="KW-1185">Reference proteome</keyword>
<feature type="coiled-coil region" evidence="1">
    <location>
        <begin position="59"/>
        <end position="86"/>
    </location>
</feature>
<dbReference type="InterPro" id="IPR035919">
    <property type="entry name" value="EAL_sf"/>
</dbReference>
<dbReference type="eggNOG" id="COG2200">
    <property type="taxonomic scope" value="Bacteria"/>
</dbReference>
<evidence type="ECO:0000313" key="5">
    <source>
        <dbReference type="EMBL" id="ALV25901.1"/>
    </source>
</evidence>
<dbReference type="InterPro" id="IPR001633">
    <property type="entry name" value="EAL_dom"/>
</dbReference>
<dbReference type="Pfam" id="PF00563">
    <property type="entry name" value="EAL"/>
    <property type="match status" value="1"/>
</dbReference>
<keyword evidence="3" id="KW-0472">Membrane</keyword>
<reference evidence="5 6" key="1">
    <citation type="submission" date="2015-10" db="EMBL/GenBank/DDBJ databases">
        <title>The world's first case of liver abscess caused by Pannonibacter phragmitetus.</title>
        <authorList>
            <person name="Ming D."/>
            <person name="Wang M."/>
            <person name="Zhou Y."/>
            <person name="Jiang T."/>
            <person name="Hu S."/>
        </authorList>
    </citation>
    <scope>NUCLEOTIDE SEQUENCE [LARGE SCALE GENOMIC DNA]</scope>
    <source>
        <strain evidence="5 6">31801</strain>
    </source>
</reference>
<evidence type="ECO:0000256" key="2">
    <source>
        <dbReference type="SAM" id="MobiDB-lite"/>
    </source>
</evidence>
<organism evidence="5 6">
    <name type="scientific">Pannonibacter phragmitetus</name>
    <dbReference type="NCBI Taxonomy" id="121719"/>
    <lineage>
        <taxon>Bacteria</taxon>
        <taxon>Pseudomonadati</taxon>
        <taxon>Pseudomonadota</taxon>
        <taxon>Alphaproteobacteria</taxon>
        <taxon>Hyphomicrobiales</taxon>
        <taxon>Stappiaceae</taxon>
        <taxon>Pannonibacter</taxon>
    </lineage>
</organism>
<dbReference type="SMART" id="SM00052">
    <property type="entry name" value="EAL"/>
    <property type="match status" value="1"/>
</dbReference>
<keyword evidence="3" id="KW-1133">Transmembrane helix</keyword>
<feature type="compositionally biased region" description="Low complexity" evidence="2">
    <location>
        <begin position="258"/>
        <end position="271"/>
    </location>
</feature>
<feature type="domain" description="EAL" evidence="4">
    <location>
        <begin position="272"/>
        <end position="525"/>
    </location>
</feature>
<dbReference type="STRING" id="121719.APZ00_01420"/>
<proteinExistence type="predicted"/>
<protein>
    <submittedName>
        <fullName evidence="5">Diguanylate phosphodiesterase</fullName>
    </submittedName>
</protein>
<gene>
    <name evidence="5" type="ORF">APZ00_01420</name>
</gene>
<dbReference type="AlphaFoldDB" id="A0A0U3PFA7"/>
<evidence type="ECO:0000256" key="1">
    <source>
        <dbReference type="SAM" id="Coils"/>
    </source>
</evidence>
<dbReference type="Proteomes" id="UP000064921">
    <property type="component" value="Chromosome"/>
</dbReference>
<name>A0A0U3PFA7_9HYPH</name>
<dbReference type="GO" id="GO:0071111">
    <property type="term" value="F:cyclic-guanylate-specific phosphodiesterase activity"/>
    <property type="evidence" value="ECO:0007669"/>
    <property type="project" value="InterPro"/>
</dbReference>
<dbReference type="RefSeq" id="WP_058897863.1">
    <property type="nucleotide sequence ID" value="NZ_CP013068.1"/>
</dbReference>
<dbReference type="SUPFAM" id="SSF141868">
    <property type="entry name" value="EAL domain-like"/>
    <property type="match status" value="1"/>
</dbReference>
<sequence length="532" mass="59702">MGRLATIIILICMGVIALSAAAVLVYQFGRPPGEALSLSLALMCTMIVVQVVLGRGRDRGEVSDVVERLEDRLLELDEDVNNLEGRLTGVEHTIPRRTREEIDPLFAEIEVLGTLVKQMAEAMSDMETRIEDQRAIGGPVPVQGLAYHGQPYEQAPQHMQPQLAAPQQPQYQQPAYAQQPYYQDAPQQPQAYAAQQQPAYQPQHQGHHAPEPQRQPEPQHAPHQPHQHQPEHMPGGRIEPVFGGFEQPGFRNEPEPARPAFQPQAPASQKADPAMREMIRSALNANRVDLFLQPIVTLPQRRVKYYEAFTRLRDGNDQVLEPAVFLPEAIRSGLIPRIDNLLLFRSVQVIRRLTTRNRDAALFCNVSSISLADETFFPGFLEFVRNNKSFSDLLILEFTQDDVAQMGVVEMESLGALAEIGFHFSVDQIHDLKMDFKSLAERGFRYAKLHADYLIGRRSSDHGHIHPGDFGNLLHRYGMTLIASHVETESQVLELLDFDVSMAQGHLFSPPRPVRAEVLQGMPAPAPRKRAS</sequence>
<dbReference type="CDD" id="cd01948">
    <property type="entry name" value="EAL"/>
    <property type="match status" value="1"/>
</dbReference>
<feature type="compositionally biased region" description="Low complexity" evidence="2">
    <location>
        <begin position="156"/>
        <end position="204"/>
    </location>
</feature>
<keyword evidence="3" id="KW-0812">Transmembrane</keyword>
<evidence type="ECO:0000313" key="6">
    <source>
        <dbReference type="Proteomes" id="UP000064921"/>
    </source>
</evidence>
<dbReference type="Gene3D" id="3.20.20.450">
    <property type="entry name" value="EAL domain"/>
    <property type="match status" value="1"/>
</dbReference>
<dbReference type="InterPro" id="IPR050706">
    <property type="entry name" value="Cyclic-di-GMP_PDE-like"/>
</dbReference>
<dbReference type="PROSITE" id="PS50883">
    <property type="entry name" value="EAL"/>
    <property type="match status" value="1"/>
</dbReference>
<dbReference type="EMBL" id="CP013068">
    <property type="protein sequence ID" value="ALV25901.1"/>
    <property type="molecule type" value="Genomic_DNA"/>
</dbReference>
<dbReference type="PANTHER" id="PTHR33121:SF79">
    <property type="entry name" value="CYCLIC DI-GMP PHOSPHODIESTERASE PDED-RELATED"/>
    <property type="match status" value="1"/>
</dbReference>
<feature type="transmembrane region" description="Helical" evidence="3">
    <location>
        <begin position="7"/>
        <end position="29"/>
    </location>
</feature>
<evidence type="ECO:0000256" key="3">
    <source>
        <dbReference type="SAM" id="Phobius"/>
    </source>
</evidence>
<dbReference type="KEGG" id="pphr:APZ00_01420"/>
<dbReference type="PANTHER" id="PTHR33121">
    <property type="entry name" value="CYCLIC DI-GMP PHOSPHODIESTERASE PDEF"/>
    <property type="match status" value="1"/>
</dbReference>
<evidence type="ECO:0000259" key="4">
    <source>
        <dbReference type="PROSITE" id="PS50883"/>
    </source>
</evidence>
<keyword evidence="1" id="KW-0175">Coiled coil</keyword>
<feature type="region of interest" description="Disordered" evidence="2">
    <location>
        <begin position="156"/>
        <end position="274"/>
    </location>
</feature>
<accession>A0A0U3PFA7</accession>